<keyword evidence="3" id="KW-1185">Reference proteome</keyword>
<dbReference type="PANTHER" id="PTHR47876">
    <property type="entry name" value="OS08G0260000 PROTEIN"/>
    <property type="match status" value="1"/>
</dbReference>
<protein>
    <recommendedName>
        <fullName evidence="4">N-acetyltransferase domain-containing protein</fullName>
    </recommendedName>
</protein>
<dbReference type="CDD" id="cd04301">
    <property type="entry name" value="NAT_SF"/>
    <property type="match status" value="1"/>
</dbReference>
<evidence type="ECO:0000313" key="3">
    <source>
        <dbReference type="Proteomes" id="UP000734854"/>
    </source>
</evidence>
<evidence type="ECO:0000313" key="2">
    <source>
        <dbReference type="EMBL" id="KAG6509184.1"/>
    </source>
</evidence>
<organism evidence="2 3">
    <name type="scientific">Zingiber officinale</name>
    <name type="common">Ginger</name>
    <name type="synonym">Amomum zingiber</name>
    <dbReference type="NCBI Taxonomy" id="94328"/>
    <lineage>
        <taxon>Eukaryota</taxon>
        <taxon>Viridiplantae</taxon>
        <taxon>Streptophyta</taxon>
        <taxon>Embryophyta</taxon>
        <taxon>Tracheophyta</taxon>
        <taxon>Spermatophyta</taxon>
        <taxon>Magnoliopsida</taxon>
        <taxon>Liliopsida</taxon>
        <taxon>Zingiberales</taxon>
        <taxon>Zingiberaceae</taxon>
        <taxon>Zingiber</taxon>
    </lineage>
</organism>
<proteinExistence type="predicted"/>
<gene>
    <name evidence="2" type="ORF">ZIOFF_034575</name>
</gene>
<accession>A0A8J5H3W3</accession>
<evidence type="ECO:0008006" key="4">
    <source>
        <dbReference type="Google" id="ProtNLM"/>
    </source>
</evidence>
<feature type="chain" id="PRO_5035243832" description="N-acetyltransferase domain-containing protein" evidence="1">
    <location>
        <begin position="19"/>
        <end position="162"/>
    </location>
</feature>
<dbReference type="InterPro" id="IPR016181">
    <property type="entry name" value="Acyl_CoA_acyltransferase"/>
</dbReference>
<dbReference type="Proteomes" id="UP000734854">
    <property type="component" value="Unassembled WGS sequence"/>
</dbReference>
<dbReference type="SUPFAM" id="SSF55729">
    <property type="entry name" value="Acyl-CoA N-acyltransferases (Nat)"/>
    <property type="match status" value="1"/>
</dbReference>
<evidence type="ECO:0000256" key="1">
    <source>
        <dbReference type="SAM" id="SignalP"/>
    </source>
</evidence>
<sequence length="162" mass="18224">MVFSIILMVFVHFQVLLGLQDVCYKREFDGLRDHIAGRTPGYNAVACINGTLPVSTFSGYAEELCSLCKFLRNGEEHVVVGTLDVNWCLQLPDKLTGIKPKGIGVDLMRAYISNVCVAEEQQRNGLGYALISESKQVALSWGDFLFFIFSLRYLIEFLKRFG</sequence>
<reference evidence="2 3" key="1">
    <citation type="submission" date="2020-08" db="EMBL/GenBank/DDBJ databases">
        <title>Plant Genome Project.</title>
        <authorList>
            <person name="Zhang R.-G."/>
        </authorList>
    </citation>
    <scope>NUCLEOTIDE SEQUENCE [LARGE SCALE GENOMIC DNA]</scope>
    <source>
        <tissue evidence="2">Rhizome</tissue>
    </source>
</reference>
<dbReference type="GO" id="GO:0009507">
    <property type="term" value="C:chloroplast"/>
    <property type="evidence" value="ECO:0007669"/>
    <property type="project" value="TreeGrafter"/>
</dbReference>
<comment type="caution">
    <text evidence="2">The sequence shown here is derived from an EMBL/GenBank/DDBJ whole genome shotgun (WGS) entry which is preliminary data.</text>
</comment>
<dbReference type="EMBL" id="JACMSC010000009">
    <property type="protein sequence ID" value="KAG6509184.1"/>
    <property type="molecule type" value="Genomic_DNA"/>
</dbReference>
<feature type="signal peptide" evidence="1">
    <location>
        <begin position="1"/>
        <end position="18"/>
    </location>
</feature>
<keyword evidence="1" id="KW-0732">Signal</keyword>
<dbReference type="PANTHER" id="PTHR47876:SF2">
    <property type="entry name" value="GCN5-RELATED N-ACETYLTRANSFERASE 7, CHLOROPLASTIC"/>
    <property type="match status" value="1"/>
</dbReference>
<name>A0A8J5H3W3_ZINOF</name>
<dbReference type="AlphaFoldDB" id="A0A8J5H3W3"/>